<dbReference type="PRINTS" id="PR00080">
    <property type="entry name" value="SDRFAMILY"/>
</dbReference>
<dbReference type="EMBL" id="BMHK01000010">
    <property type="protein sequence ID" value="GGC00767.1"/>
    <property type="molecule type" value="Genomic_DNA"/>
</dbReference>
<reference evidence="5" key="1">
    <citation type="journal article" date="2014" name="Int. J. Syst. Evol. Microbiol.">
        <title>Complete genome sequence of Corynebacterium casei LMG S-19264T (=DSM 44701T), isolated from a smear-ripened cheese.</title>
        <authorList>
            <consortium name="US DOE Joint Genome Institute (JGI-PGF)"/>
            <person name="Walter F."/>
            <person name="Albersmeier A."/>
            <person name="Kalinowski J."/>
            <person name="Ruckert C."/>
        </authorList>
    </citation>
    <scope>NUCLEOTIDE SEQUENCE</scope>
    <source>
        <strain evidence="5">CGMCC 1.15095</strain>
    </source>
</reference>
<dbReference type="PANTHER" id="PTHR45024:SF2">
    <property type="entry name" value="SCP2 DOMAIN-CONTAINING PROTEIN"/>
    <property type="match status" value="1"/>
</dbReference>
<dbReference type="SUPFAM" id="SSF51735">
    <property type="entry name" value="NAD(P)-binding Rossmann-fold domains"/>
    <property type="match status" value="1"/>
</dbReference>
<dbReference type="PANTHER" id="PTHR45024">
    <property type="entry name" value="DEHYDROGENASES, SHORT CHAIN"/>
    <property type="match status" value="1"/>
</dbReference>
<protein>
    <submittedName>
        <fullName evidence="5">Serine/threonine protein kinase</fullName>
    </submittedName>
</protein>
<accession>A0A916X5I2</accession>
<dbReference type="RefSeq" id="WP_188770873.1">
    <property type="nucleotide sequence ID" value="NZ_BMHK01000010.1"/>
</dbReference>
<dbReference type="GO" id="GO:0004674">
    <property type="term" value="F:protein serine/threonine kinase activity"/>
    <property type="evidence" value="ECO:0007669"/>
    <property type="project" value="UniProtKB-KW"/>
</dbReference>
<dbReference type="Gene3D" id="3.40.50.720">
    <property type="entry name" value="NAD(P)-binding Rossmann-like Domain"/>
    <property type="match status" value="1"/>
</dbReference>
<organism evidence="5 6">
    <name type="scientific">Novosphingobium endophyticum</name>
    <dbReference type="NCBI Taxonomy" id="1955250"/>
    <lineage>
        <taxon>Bacteria</taxon>
        <taxon>Pseudomonadati</taxon>
        <taxon>Pseudomonadota</taxon>
        <taxon>Alphaproteobacteria</taxon>
        <taxon>Sphingomonadales</taxon>
        <taxon>Sphingomonadaceae</taxon>
        <taxon>Novosphingobium</taxon>
    </lineage>
</organism>
<sequence>MTELSLHGHRAIVTGAGRGIGRAHALELAGRGAAVVVNDVDRASADSVVAQIVEGGGTAVASYTPVGTRAAGEEIVTRAIDELGGIEIVVNNAGFLRPALFEDMSDDQLRQVLDVHLMGSIYVTQAAWKTMKAQQYGRVVLTSSSAAMFGLQGQANYCAAKAGTFGLMKALSYEGASYGIRVNALLPYAASAITDQDPIPNIADEYARYIDAELGAKLAGANREPERVSPMMLYLASPACELTGEAFSICAGRYARVVVGVTEGWLAPSDEVVSGESVIEHLEQINALDTLRTPAVMYEEVADVAGRL</sequence>
<dbReference type="GO" id="GO:0016491">
    <property type="term" value="F:oxidoreductase activity"/>
    <property type="evidence" value="ECO:0007669"/>
    <property type="project" value="UniProtKB-KW"/>
</dbReference>
<reference evidence="5" key="2">
    <citation type="submission" date="2020-09" db="EMBL/GenBank/DDBJ databases">
        <authorList>
            <person name="Sun Q."/>
            <person name="Zhou Y."/>
        </authorList>
    </citation>
    <scope>NUCLEOTIDE SEQUENCE</scope>
    <source>
        <strain evidence="5">CGMCC 1.15095</strain>
    </source>
</reference>
<dbReference type="AlphaFoldDB" id="A0A916X5I2"/>
<dbReference type="InterPro" id="IPR057326">
    <property type="entry name" value="KR_dom"/>
</dbReference>
<comment type="similarity">
    <text evidence="1 3">Belongs to the short-chain dehydrogenases/reductases (SDR) family.</text>
</comment>
<dbReference type="InterPro" id="IPR051687">
    <property type="entry name" value="Peroxisomal_Beta-Oxidation"/>
</dbReference>
<evidence type="ECO:0000256" key="3">
    <source>
        <dbReference type="RuleBase" id="RU000363"/>
    </source>
</evidence>
<evidence type="ECO:0000256" key="1">
    <source>
        <dbReference type="ARBA" id="ARBA00006484"/>
    </source>
</evidence>
<evidence type="ECO:0000256" key="2">
    <source>
        <dbReference type="ARBA" id="ARBA00023002"/>
    </source>
</evidence>
<comment type="caution">
    <text evidence="5">The sequence shown here is derived from an EMBL/GenBank/DDBJ whole genome shotgun (WGS) entry which is preliminary data.</text>
</comment>
<evidence type="ECO:0000259" key="4">
    <source>
        <dbReference type="SMART" id="SM00822"/>
    </source>
</evidence>
<evidence type="ECO:0000313" key="6">
    <source>
        <dbReference type="Proteomes" id="UP000608154"/>
    </source>
</evidence>
<proteinExistence type="inferred from homology"/>
<keyword evidence="6" id="KW-1185">Reference proteome</keyword>
<dbReference type="Pfam" id="PF00106">
    <property type="entry name" value="adh_short"/>
    <property type="match status" value="1"/>
</dbReference>
<dbReference type="SMART" id="SM00822">
    <property type="entry name" value="PKS_KR"/>
    <property type="match status" value="1"/>
</dbReference>
<keyword evidence="5" id="KW-0418">Kinase</keyword>
<dbReference type="PROSITE" id="PS00061">
    <property type="entry name" value="ADH_SHORT"/>
    <property type="match status" value="1"/>
</dbReference>
<feature type="domain" description="Ketoreductase" evidence="4">
    <location>
        <begin position="9"/>
        <end position="196"/>
    </location>
</feature>
<evidence type="ECO:0000313" key="5">
    <source>
        <dbReference type="EMBL" id="GGC00767.1"/>
    </source>
</evidence>
<dbReference type="InterPro" id="IPR002347">
    <property type="entry name" value="SDR_fam"/>
</dbReference>
<keyword evidence="5" id="KW-0808">Transferase</keyword>
<dbReference type="Proteomes" id="UP000608154">
    <property type="component" value="Unassembled WGS sequence"/>
</dbReference>
<dbReference type="InterPro" id="IPR036291">
    <property type="entry name" value="NAD(P)-bd_dom_sf"/>
</dbReference>
<dbReference type="InterPro" id="IPR020904">
    <property type="entry name" value="Sc_DH/Rdtase_CS"/>
</dbReference>
<name>A0A916X5I2_9SPHN</name>
<gene>
    <name evidence="5" type="ORF">GCM10011494_19160</name>
</gene>
<dbReference type="PRINTS" id="PR00081">
    <property type="entry name" value="GDHRDH"/>
</dbReference>
<keyword evidence="5" id="KW-0723">Serine/threonine-protein kinase</keyword>
<keyword evidence="2" id="KW-0560">Oxidoreductase</keyword>